<dbReference type="EMBL" id="JAMD01000002">
    <property type="protein sequence ID" value="KEJ96866.1"/>
    <property type="molecule type" value="Genomic_DNA"/>
</dbReference>
<accession>A0A073J584</accession>
<protein>
    <submittedName>
        <fullName evidence="2">Uncharacterized protein</fullName>
    </submittedName>
</protein>
<sequence>MSFSARLCRASEWLKLQRLIWLALLTFAVLGFVVSISAYTVRLLDGSGLVWASSLSATLERQLRVDEDLQDFLLKVSIFFIGLSWPYLFVVCRQRVAVLQALASGYWKNYLHAFLHADVNLYILPPTDLICRDPAEFVALAKARLEIECEVEFIETSIPEAGRTALVAHIDGKPLPIAVDMCRNLHVLGDIISKEMSRPLGGTFCTVETKFEYLSKQFFATLESEWASYNNLSQSYFILDGISDPRLKRAIELSIEANLPPKKC</sequence>
<name>A0A073J584_9RHOB</name>
<evidence type="ECO:0000256" key="1">
    <source>
        <dbReference type="SAM" id="Phobius"/>
    </source>
</evidence>
<evidence type="ECO:0000313" key="3">
    <source>
        <dbReference type="Proteomes" id="UP000027746"/>
    </source>
</evidence>
<keyword evidence="3" id="KW-1185">Reference proteome</keyword>
<keyword evidence="1" id="KW-0472">Membrane</keyword>
<dbReference type="AlphaFoldDB" id="A0A073J584"/>
<evidence type="ECO:0000313" key="2">
    <source>
        <dbReference type="EMBL" id="KEJ96866.1"/>
    </source>
</evidence>
<proteinExistence type="predicted"/>
<organism evidence="2 3">
    <name type="scientific">Pseudosulfitobacter pseudonitzschiae</name>
    <dbReference type="NCBI Taxonomy" id="1402135"/>
    <lineage>
        <taxon>Bacteria</taxon>
        <taxon>Pseudomonadati</taxon>
        <taxon>Pseudomonadota</taxon>
        <taxon>Alphaproteobacteria</taxon>
        <taxon>Rhodobacterales</taxon>
        <taxon>Roseobacteraceae</taxon>
        <taxon>Pseudosulfitobacter</taxon>
    </lineage>
</organism>
<gene>
    <name evidence="2" type="ORF">SUH3_08810</name>
</gene>
<feature type="transmembrane region" description="Helical" evidence="1">
    <location>
        <begin position="20"/>
        <end position="41"/>
    </location>
</feature>
<keyword evidence="1" id="KW-1133">Transmembrane helix</keyword>
<dbReference type="GeneID" id="68868288"/>
<dbReference type="Proteomes" id="UP000027746">
    <property type="component" value="Unassembled WGS sequence"/>
</dbReference>
<reference evidence="2 3" key="1">
    <citation type="submission" date="2014-01" db="EMBL/GenBank/DDBJ databases">
        <title>Sulfitobacter sp. H3 (MCCC 1A00686) Genome Sequencing.</title>
        <authorList>
            <person name="Lai Q."/>
            <person name="Hong Z."/>
        </authorList>
    </citation>
    <scope>NUCLEOTIDE SEQUENCE [LARGE SCALE GENOMIC DNA]</scope>
    <source>
        <strain evidence="2 3">H3</strain>
    </source>
</reference>
<keyword evidence="1" id="KW-0812">Transmembrane</keyword>
<comment type="caution">
    <text evidence="2">The sequence shown here is derived from an EMBL/GenBank/DDBJ whole genome shotgun (WGS) entry which is preliminary data.</text>
</comment>
<dbReference type="RefSeq" id="WP_037922262.1">
    <property type="nucleotide sequence ID" value="NZ_CP054599.1"/>
</dbReference>
<feature type="transmembrane region" description="Helical" evidence="1">
    <location>
        <begin position="72"/>
        <end position="92"/>
    </location>
</feature>